<evidence type="ECO:0000313" key="1">
    <source>
        <dbReference type="EMBL" id="MBZ5754007.1"/>
    </source>
</evidence>
<dbReference type="RefSeq" id="WP_224142369.1">
    <property type="nucleotide sequence ID" value="NZ_JAIQUM010000320.1"/>
</dbReference>
<feature type="non-terminal residue" evidence="1">
    <location>
        <position position="1"/>
    </location>
</feature>
<sequence length="85" mass="9974">HQKDGMEDYFGSFFLLFQLFFTSLYKNRSSCRELKGFLDNLKNDLLKQIIPNLFCDFLGNSPQMNEDRPLLAHFIMPFLNLAMSS</sequence>
<gene>
    <name evidence="1" type="ORF">K9V48_28810</name>
</gene>
<evidence type="ECO:0000313" key="2">
    <source>
        <dbReference type="Proteomes" id="UP001165287"/>
    </source>
</evidence>
<dbReference type="EMBL" id="JAIQUM010000320">
    <property type="protein sequence ID" value="MBZ5754007.1"/>
    <property type="molecule type" value="Genomic_DNA"/>
</dbReference>
<accession>A0ABS7V1E2</accession>
<proteinExistence type="predicted"/>
<name>A0ABS7V1E2_9BACI</name>
<dbReference type="Proteomes" id="UP001165287">
    <property type="component" value="Unassembled WGS sequence"/>
</dbReference>
<organism evidence="1 2">
    <name type="scientific">Metabacillus rhizolycopersici</name>
    <dbReference type="NCBI Taxonomy" id="2875709"/>
    <lineage>
        <taxon>Bacteria</taxon>
        <taxon>Bacillati</taxon>
        <taxon>Bacillota</taxon>
        <taxon>Bacilli</taxon>
        <taxon>Bacillales</taxon>
        <taxon>Bacillaceae</taxon>
        <taxon>Metabacillus</taxon>
    </lineage>
</organism>
<keyword evidence="2" id="KW-1185">Reference proteome</keyword>
<comment type="caution">
    <text evidence="1">The sequence shown here is derived from an EMBL/GenBank/DDBJ whole genome shotgun (WGS) entry which is preliminary data.</text>
</comment>
<reference evidence="1" key="1">
    <citation type="submission" date="2024-05" db="EMBL/GenBank/DDBJ databases">
        <title>Metabacillus sp. nov., isolated from the rhizosphere soil of tomato plants.</title>
        <authorList>
            <person name="Ma R."/>
        </authorList>
    </citation>
    <scope>NUCLEOTIDE SEQUENCE</scope>
    <source>
        <strain evidence="1">DBTR6</strain>
    </source>
</reference>
<protein>
    <submittedName>
        <fullName evidence="1">Uncharacterized protein</fullName>
    </submittedName>
</protein>